<evidence type="ECO:0000313" key="2">
    <source>
        <dbReference type="Proteomes" id="UP001418222"/>
    </source>
</evidence>
<protein>
    <submittedName>
        <fullName evidence="1">Uncharacterized protein</fullName>
    </submittedName>
</protein>
<dbReference type="Proteomes" id="UP001418222">
    <property type="component" value="Unassembled WGS sequence"/>
</dbReference>
<keyword evidence="2" id="KW-1185">Reference proteome</keyword>
<reference evidence="1 2" key="1">
    <citation type="journal article" date="2022" name="Nat. Plants">
        <title>Genomes of leafy and leafless Platanthera orchids illuminate the evolution of mycoheterotrophy.</title>
        <authorList>
            <person name="Li M.H."/>
            <person name="Liu K.W."/>
            <person name="Li Z."/>
            <person name="Lu H.C."/>
            <person name="Ye Q.L."/>
            <person name="Zhang D."/>
            <person name="Wang J.Y."/>
            <person name="Li Y.F."/>
            <person name="Zhong Z.M."/>
            <person name="Liu X."/>
            <person name="Yu X."/>
            <person name="Liu D.K."/>
            <person name="Tu X.D."/>
            <person name="Liu B."/>
            <person name="Hao Y."/>
            <person name="Liao X.Y."/>
            <person name="Jiang Y.T."/>
            <person name="Sun W.H."/>
            <person name="Chen J."/>
            <person name="Chen Y.Q."/>
            <person name="Ai Y."/>
            <person name="Zhai J.W."/>
            <person name="Wu S.S."/>
            <person name="Zhou Z."/>
            <person name="Hsiao Y.Y."/>
            <person name="Wu W.L."/>
            <person name="Chen Y.Y."/>
            <person name="Lin Y.F."/>
            <person name="Hsu J.L."/>
            <person name="Li C.Y."/>
            <person name="Wang Z.W."/>
            <person name="Zhao X."/>
            <person name="Zhong W.Y."/>
            <person name="Ma X.K."/>
            <person name="Ma L."/>
            <person name="Huang J."/>
            <person name="Chen G.Z."/>
            <person name="Huang M.Z."/>
            <person name="Huang L."/>
            <person name="Peng D.H."/>
            <person name="Luo Y.B."/>
            <person name="Zou S.Q."/>
            <person name="Chen S.P."/>
            <person name="Lan S."/>
            <person name="Tsai W.C."/>
            <person name="Van de Peer Y."/>
            <person name="Liu Z.J."/>
        </authorList>
    </citation>
    <scope>NUCLEOTIDE SEQUENCE [LARGE SCALE GENOMIC DNA]</scope>
    <source>
        <strain evidence="1">Lor287</strain>
    </source>
</reference>
<name>A0AAP0BFP8_9ASPA</name>
<dbReference type="EMBL" id="JBBWWQ010000010">
    <property type="protein sequence ID" value="KAK8937298.1"/>
    <property type="molecule type" value="Genomic_DNA"/>
</dbReference>
<accession>A0AAP0BFP8</accession>
<dbReference type="AlphaFoldDB" id="A0AAP0BFP8"/>
<comment type="caution">
    <text evidence="1">The sequence shown here is derived from an EMBL/GenBank/DDBJ whole genome shotgun (WGS) entry which is preliminary data.</text>
</comment>
<gene>
    <name evidence="1" type="ORF">KSP39_PZI012407</name>
</gene>
<evidence type="ECO:0000313" key="1">
    <source>
        <dbReference type="EMBL" id="KAK8937298.1"/>
    </source>
</evidence>
<organism evidence="1 2">
    <name type="scientific">Platanthera zijinensis</name>
    <dbReference type="NCBI Taxonomy" id="2320716"/>
    <lineage>
        <taxon>Eukaryota</taxon>
        <taxon>Viridiplantae</taxon>
        <taxon>Streptophyta</taxon>
        <taxon>Embryophyta</taxon>
        <taxon>Tracheophyta</taxon>
        <taxon>Spermatophyta</taxon>
        <taxon>Magnoliopsida</taxon>
        <taxon>Liliopsida</taxon>
        <taxon>Asparagales</taxon>
        <taxon>Orchidaceae</taxon>
        <taxon>Orchidoideae</taxon>
        <taxon>Orchideae</taxon>
        <taxon>Orchidinae</taxon>
        <taxon>Platanthera</taxon>
    </lineage>
</organism>
<proteinExistence type="predicted"/>
<sequence>MRVVNKATNQKISRISWLNRQQRARAGVSLRWPTNAGGGMCGRRGHLQNLYPHPHAANGHNLLSFAASSSEFSSSSSAQPSSSSISAIRDIFAGAGGLSWCNIGASASSCWSWMISLSVFVTLVMSDTPALDLGLLLQLVFSIVASRWRSGLDKVKKL</sequence>